<dbReference type="Pfam" id="PF07676">
    <property type="entry name" value="PD40"/>
    <property type="match status" value="1"/>
</dbReference>
<reference evidence="6" key="1">
    <citation type="submission" date="2021-03" db="EMBL/GenBank/DDBJ databases">
        <authorList>
            <person name="Tagirdzhanova G."/>
        </authorList>
    </citation>
    <scope>NUCLEOTIDE SEQUENCE</scope>
</reference>
<keyword evidence="7" id="KW-1185">Reference proteome</keyword>
<dbReference type="Gene3D" id="2.120.10.30">
    <property type="entry name" value="TolB, C-terminal domain"/>
    <property type="match status" value="1"/>
</dbReference>
<dbReference type="OrthoDB" id="43744at2759"/>
<dbReference type="Pfam" id="PF00326">
    <property type="entry name" value="Peptidase_S9"/>
    <property type="match status" value="1"/>
</dbReference>
<dbReference type="AlphaFoldDB" id="A0A8H3IMT4"/>
<dbReference type="PANTHER" id="PTHR42776">
    <property type="entry name" value="SERINE PEPTIDASE S9 FAMILY MEMBER"/>
    <property type="match status" value="1"/>
</dbReference>
<keyword evidence="2" id="KW-0378">Hydrolase</keyword>
<dbReference type="Proteomes" id="UP000664203">
    <property type="component" value="Unassembled WGS sequence"/>
</dbReference>
<evidence type="ECO:0000259" key="5">
    <source>
        <dbReference type="Pfam" id="PF00326"/>
    </source>
</evidence>
<accession>A0A8H3IMT4</accession>
<evidence type="ECO:0000313" key="7">
    <source>
        <dbReference type="Proteomes" id="UP000664203"/>
    </source>
</evidence>
<evidence type="ECO:0000256" key="3">
    <source>
        <dbReference type="ARBA" id="ARBA00022825"/>
    </source>
</evidence>
<evidence type="ECO:0000256" key="2">
    <source>
        <dbReference type="ARBA" id="ARBA00022801"/>
    </source>
</evidence>
<dbReference type="GO" id="GO:0004252">
    <property type="term" value="F:serine-type endopeptidase activity"/>
    <property type="evidence" value="ECO:0007669"/>
    <property type="project" value="TreeGrafter"/>
</dbReference>
<dbReference type="Gene3D" id="3.40.50.1820">
    <property type="entry name" value="alpha/beta hydrolase"/>
    <property type="match status" value="1"/>
</dbReference>
<dbReference type="GO" id="GO:0006508">
    <property type="term" value="P:proteolysis"/>
    <property type="evidence" value="ECO:0007669"/>
    <property type="project" value="InterPro"/>
</dbReference>
<comment type="caution">
    <text evidence="6">The sequence shown here is derived from an EMBL/GenBank/DDBJ whole genome shotgun (WGS) entry which is preliminary data.</text>
</comment>
<sequence>MDTIHELTPEALMDLEIPRDVRLSPTGTHVVYSTSPIKKYEHQVSSIWWAEVGKEHSAHQLTSGLHNDESPQCCPDANSIAFISDRAERGKTSAIYVLPIGGGEPYYVTNKDNKKKISKYAWSPNGQFIAFISPDEKSKEQEDREMETGGTKVYGEYWNYSRLRCLHVATRHISTLVAIDADVVDLAWKEDSTEIAYITQETPDVGSKYYHGMKFSKVNVAKEKQELISAFPGRASSLVWKDEQLYFLAGVAVSKTATSSTLYSMDIKGGHWSRQMHSDDRCVVGLQVSGQNQLGILVQHGLYDGIHIPHLEIGSNSVLYESMHTIRTWDILVTKEKRVLAIGKSMASSPTEIYSIDTSDPHQKLCQLSQYGSNIASLNFSLARPIYAMSSDGRPCDGFFLSPHTSYPTKALPAAVLIHGGPYSRVTEGFDLPYFYWAPYLVSAGYAVLCPNYRGGSSHGESYASAARGGMGTTDYDDVIALVKKGVEQGLIDRERVGVGGYSQGGFLSYLATTRDDFKFKAAVCGAGITDWDMMTMTSDESFSEAELAGKAPWECDAGNTKARHGSAIWHMENVKTPILILHGEDDEIVPLSQAVAFHRGCLHYGVPCEFVTYPRELHVMRERKHLVDMLKRIRRFFDMHLK</sequence>
<organism evidence="6 7">
    <name type="scientific">Alectoria fallacina</name>
    <dbReference type="NCBI Taxonomy" id="1903189"/>
    <lineage>
        <taxon>Eukaryota</taxon>
        <taxon>Fungi</taxon>
        <taxon>Dikarya</taxon>
        <taxon>Ascomycota</taxon>
        <taxon>Pezizomycotina</taxon>
        <taxon>Lecanoromycetes</taxon>
        <taxon>OSLEUM clade</taxon>
        <taxon>Lecanoromycetidae</taxon>
        <taxon>Lecanorales</taxon>
        <taxon>Lecanorineae</taxon>
        <taxon>Parmeliaceae</taxon>
        <taxon>Alectoria</taxon>
    </lineage>
</organism>
<dbReference type="SUPFAM" id="SSF82171">
    <property type="entry name" value="DPP6 N-terminal domain-like"/>
    <property type="match status" value="1"/>
</dbReference>
<keyword evidence="3" id="KW-0720">Serine protease</keyword>
<name>A0A8H3IMT4_9LECA</name>
<dbReference type="InterPro" id="IPR001375">
    <property type="entry name" value="Peptidase_S9_cat"/>
</dbReference>
<comment type="similarity">
    <text evidence="1">Belongs to the peptidase S9C family.</text>
</comment>
<proteinExistence type="inferred from homology"/>
<dbReference type="InterPro" id="IPR029058">
    <property type="entry name" value="AB_hydrolase_fold"/>
</dbReference>
<keyword evidence="3" id="KW-0645">Protease</keyword>
<evidence type="ECO:0000256" key="1">
    <source>
        <dbReference type="ARBA" id="ARBA00010040"/>
    </source>
</evidence>
<gene>
    <name evidence="6" type="ORF">ALECFALPRED_001685</name>
</gene>
<protein>
    <recommendedName>
        <fullName evidence="4">Dipeptidyl-peptidase V</fullName>
    </recommendedName>
</protein>
<dbReference type="InterPro" id="IPR011659">
    <property type="entry name" value="WD40"/>
</dbReference>
<dbReference type="SUPFAM" id="SSF53474">
    <property type="entry name" value="alpha/beta-Hydrolases"/>
    <property type="match status" value="1"/>
</dbReference>
<dbReference type="PANTHER" id="PTHR42776:SF27">
    <property type="entry name" value="DIPEPTIDYL PEPTIDASE FAMILY MEMBER 6"/>
    <property type="match status" value="1"/>
</dbReference>
<dbReference type="InterPro" id="IPR011042">
    <property type="entry name" value="6-blade_b-propeller_TolB-like"/>
</dbReference>
<feature type="domain" description="Peptidase S9 prolyl oligopeptidase catalytic" evidence="5">
    <location>
        <begin position="434"/>
        <end position="643"/>
    </location>
</feature>
<evidence type="ECO:0000313" key="6">
    <source>
        <dbReference type="EMBL" id="CAF9920990.1"/>
    </source>
</evidence>
<dbReference type="EMBL" id="CAJPDR010000141">
    <property type="protein sequence ID" value="CAF9920990.1"/>
    <property type="molecule type" value="Genomic_DNA"/>
</dbReference>
<evidence type="ECO:0000256" key="4">
    <source>
        <dbReference type="ARBA" id="ARBA00032829"/>
    </source>
</evidence>